<evidence type="ECO:0000256" key="1">
    <source>
        <dbReference type="ARBA" id="ARBA00022448"/>
    </source>
</evidence>
<feature type="non-terminal residue" evidence="9">
    <location>
        <position position="415"/>
    </location>
</feature>
<dbReference type="InterPro" id="IPR050107">
    <property type="entry name" value="ABC_carbohydrate_import_ATPase"/>
</dbReference>
<proteinExistence type="predicted"/>
<dbReference type="AlphaFoldDB" id="A0A381NFV0"/>
<dbReference type="SUPFAM" id="SSF52540">
    <property type="entry name" value="P-loop containing nucleoside triphosphate hydrolases"/>
    <property type="match status" value="2"/>
</dbReference>
<dbReference type="GO" id="GO:0005524">
    <property type="term" value="F:ATP binding"/>
    <property type="evidence" value="ECO:0007669"/>
    <property type="project" value="UniProtKB-KW"/>
</dbReference>
<reference evidence="9" key="1">
    <citation type="submission" date="2018-05" db="EMBL/GenBank/DDBJ databases">
        <authorList>
            <person name="Lanie J.A."/>
            <person name="Ng W.-L."/>
            <person name="Kazmierczak K.M."/>
            <person name="Andrzejewski T.M."/>
            <person name="Davidsen T.M."/>
            <person name="Wayne K.J."/>
            <person name="Tettelin H."/>
            <person name="Glass J.I."/>
            <person name="Rusch D."/>
            <person name="Podicherti R."/>
            <person name="Tsui H.-C.T."/>
            <person name="Winkler M.E."/>
        </authorList>
    </citation>
    <scope>NUCLEOTIDE SEQUENCE</scope>
</reference>
<dbReference type="InterPro" id="IPR003593">
    <property type="entry name" value="AAA+_ATPase"/>
</dbReference>
<dbReference type="GO" id="GO:0016887">
    <property type="term" value="F:ATP hydrolysis activity"/>
    <property type="evidence" value="ECO:0007669"/>
    <property type="project" value="InterPro"/>
</dbReference>
<keyword evidence="2" id="KW-1003">Cell membrane</keyword>
<dbReference type="PROSITE" id="PS50893">
    <property type="entry name" value="ABC_TRANSPORTER_2"/>
    <property type="match status" value="1"/>
</dbReference>
<evidence type="ECO:0000313" key="9">
    <source>
        <dbReference type="EMBL" id="SUZ52974.1"/>
    </source>
</evidence>
<feature type="domain" description="ABC transporter" evidence="8">
    <location>
        <begin position="1"/>
        <end position="235"/>
    </location>
</feature>
<dbReference type="SMART" id="SM00382">
    <property type="entry name" value="AAA"/>
    <property type="match status" value="1"/>
</dbReference>
<dbReference type="InterPro" id="IPR003439">
    <property type="entry name" value="ABC_transporter-like_ATP-bd"/>
</dbReference>
<dbReference type="Pfam" id="PF00005">
    <property type="entry name" value="ABC_tran"/>
    <property type="match status" value="2"/>
</dbReference>
<gene>
    <name evidence="9" type="ORF">METZ01_LOCUS5828</name>
</gene>
<evidence type="ECO:0000256" key="3">
    <source>
        <dbReference type="ARBA" id="ARBA00022597"/>
    </source>
</evidence>
<dbReference type="PANTHER" id="PTHR43790:SF3">
    <property type="entry name" value="D-ALLOSE IMPORT ATP-BINDING PROTEIN ALSA-RELATED"/>
    <property type="match status" value="1"/>
</dbReference>
<evidence type="ECO:0000256" key="7">
    <source>
        <dbReference type="ARBA" id="ARBA00023136"/>
    </source>
</evidence>
<sequence>MSGITKRFGATVALDAVDLEVYPGEVLALVGENGAGKSTLMKILSGAVQPDEGNTRLDGAVFTPAGPLAARASGIAMIYQESNVVPNLSVEANLVLGAERHRFGLIDRSAHRRKIRGVLERLGRPELPLATPVSQLSTGDRQLVEIARALLTDARVVIMDEPTSSLGLVEIDRLFNIISGLCREGVAVIYISHFLAEVQRIADRFLVLRDGRVVGHGATTTVTVADLIELMIGRRLPDMFPISSRPTGMPLLTLNDVCTAEWSSRLINLTLHRGEILGLAGLVGAGRTELLRSICGLDPVVSGEVTVAGYSGGKSWRHTGFKPGVGLLSENRQTEGLALGLSVGNNMLLSRLEPFTKWGWLDTRTMQQTVERFIARCGIRTRGAGQPVGELSGGNQQKVAFARLLHQDVDVLLLD</sequence>
<keyword evidence="4" id="KW-0547">Nucleotide-binding</keyword>
<organism evidence="9">
    <name type="scientific">marine metagenome</name>
    <dbReference type="NCBI Taxonomy" id="408172"/>
    <lineage>
        <taxon>unclassified sequences</taxon>
        <taxon>metagenomes</taxon>
        <taxon>ecological metagenomes</taxon>
    </lineage>
</organism>
<dbReference type="CDD" id="cd03216">
    <property type="entry name" value="ABC_Carb_Monos_I"/>
    <property type="match status" value="1"/>
</dbReference>
<evidence type="ECO:0000256" key="2">
    <source>
        <dbReference type="ARBA" id="ARBA00022475"/>
    </source>
</evidence>
<dbReference type="PANTHER" id="PTHR43790">
    <property type="entry name" value="CARBOHYDRATE TRANSPORT ATP-BINDING PROTEIN MG119-RELATED"/>
    <property type="match status" value="1"/>
</dbReference>
<evidence type="ECO:0000259" key="8">
    <source>
        <dbReference type="PROSITE" id="PS50893"/>
    </source>
</evidence>
<evidence type="ECO:0000256" key="6">
    <source>
        <dbReference type="ARBA" id="ARBA00022967"/>
    </source>
</evidence>
<dbReference type="EMBL" id="UINC01000306">
    <property type="protein sequence ID" value="SUZ52974.1"/>
    <property type="molecule type" value="Genomic_DNA"/>
</dbReference>
<keyword evidence="5" id="KW-0067">ATP-binding</keyword>
<protein>
    <recommendedName>
        <fullName evidence="8">ABC transporter domain-containing protein</fullName>
    </recommendedName>
</protein>
<dbReference type="InterPro" id="IPR027417">
    <property type="entry name" value="P-loop_NTPase"/>
</dbReference>
<evidence type="ECO:0000256" key="4">
    <source>
        <dbReference type="ARBA" id="ARBA00022741"/>
    </source>
</evidence>
<feature type="non-terminal residue" evidence="9">
    <location>
        <position position="1"/>
    </location>
</feature>
<accession>A0A381NFV0</accession>
<name>A0A381NFV0_9ZZZZ</name>
<evidence type="ECO:0000256" key="5">
    <source>
        <dbReference type="ARBA" id="ARBA00022840"/>
    </source>
</evidence>
<dbReference type="Gene3D" id="3.40.50.300">
    <property type="entry name" value="P-loop containing nucleotide triphosphate hydrolases"/>
    <property type="match status" value="2"/>
</dbReference>
<keyword evidence="1" id="KW-0813">Transport</keyword>
<keyword evidence="7" id="KW-0472">Membrane</keyword>
<keyword evidence="3" id="KW-0762">Sugar transport</keyword>
<keyword evidence="6" id="KW-1278">Translocase</keyword>